<protein>
    <recommendedName>
        <fullName evidence="3">TnsA endonuclease N terminal</fullName>
    </recommendedName>
</protein>
<sequence length="228" mass="24468">MTANTNGPPGPLSSRGCRTVRTKTKGSVVGQMTFGELEGEGRCLQFESMLEHKVALVSLYLPGVVDVIDQVGPIEFIDAAGRRKKHTLDFNVVTVTKGGKRIRTGLVVKPLFKAERAKFRDEIERVARAAVPSFVDRVCIVTEANVCKQALLRAGQLHGARLPVPDIDAVLGSAPLSSTWTPIVDMLASLGLGPEGFAGVLRLVIRGVLLVEAPGLITMASRVMMKAR</sequence>
<proteinExistence type="predicted"/>
<organism evidence="1 2">
    <name type="scientific">Wenxinia saemankumensis</name>
    <dbReference type="NCBI Taxonomy" id="1447782"/>
    <lineage>
        <taxon>Bacteria</taxon>
        <taxon>Pseudomonadati</taxon>
        <taxon>Pseudomonadota</taxon>
        <taxon>Alphaproteobacteria</taxon>
        <taxon>Rhodobacterales</taxon>
        <taxon>Roseobacteraceae</taxon>
        <taxon>Wenxinia</taxon>
    </lineage>
</organism>
<dbReference type="RefSeq" id="WP_139300618.1">
    <property type="nucleotide sequence ID" value="NZ_FQYO01000009.1"/>
</dbReference>
<evidence type="ECO:0008006" key="3">
    <source>
        <dbReference type="Google" id="ProtNLM"/>
    </source>
</evidence>
<dbReference type="OrthoDB" id="7846781at2"/>
<reference evidence="1 2" key="1">
    <citation type="submission" date="2016-11" db="EMBL/GenBank/DDBJ databases">
        <authorList>
            <person name="Jaros S."/>
            <person name="Januszkiewicz K."/>
            <person name="Wedrychowicz H."/>
        </authorList>
    </citation>
    <scope>NUCLEOTIDE SEQUENCE [LARGE SCALE GENOMIC DNA]</scope>
    <source>
        <strain evidence="1 2">DSM 100565</strain>
    </source>
</reference>
<keyword evidence="2" id="KW-1185">Reference proteome</keyword>
<dbReference type="Proteomes" id="UP000184292">
    <property type="component" value="Unassembled WGS sequence"/>
</dbReference>
<accession>A0A1M6I2I2</accession>
<gene>
    <name evidence="1" type="ORF">SAMN05444417_3488</name>
</gene>
<name>A0A1M6I2I2_9RHOB</name>
<dbReference type="EMBL" id="FQYO01000009">
    <property type="protein sequence ID" value="SHJ28681.1"/>
    <property type="molecule type" value="Genomic_DNA"/>
</dbReference>
<evidence type="ECO:0000313" key="1">
    <source>
        <dbReference type="EMBL" id="SHJ28681.1"/>
    </source>
</evidence>
<dbReference type="AlphaFoldDB" id="A0A1M6I2I2"/>
<evidence type="ECO:0000313" key="2">
    <source>
        <dbReference type="Proteomes" id="UP000184292"/>
    </source>
</evidence>